<feature type="domain" description="ABC-2 type transporter transmembrane" evidence="7">
    <location>
        <begin position="24"/>
        <end position="229"/>
    </location>
</feature>
<feature type="transmembrane region" description="Helical" evidence="6">
    <location>
        <begin position="45"/>
        <end position="63"/>
    </location>
</feature>
<evidence type="ECO:0000256" key="4">
    <source>
        <dbReference type="ARBA" id="ARBA00022989"/>
    </source>
</evidence>
<dbReference type="AlphaFoldDB" id="A0A9P8PY94"/>
<dbReference type="GO" id="GO:0016020">
    <property type="term" value="C:membrane"/>
    <property type="evidence" value="ECO:0007669"/>
    <property type="project" value="UniProtKB-SubCell"/>
</dbReference>
<dbReference type="OrthoDB" id="66620at2759"/>
<evidence type="ECO:0000313" key="8">
    <source>
        <dbReference type="EMBL" id="KAH3679827.1"/>
    </source>
</evidence>
<feature type="transmembrane region" description="Helical" evidence="6">
    <location>
        <begin position="158"/>
        <end position="178"/>
    </location>
</feature>
<dbReference type="PANTHER" id="PTHR48041">
    <property type="entry name" value="ABC TRANSPORTER G FAMILY MEMBER 28"/>
    <property type="match status" value="1"/>
</dbReference>
<evidence type="ECO:0000256" key="6">
    <source>
        <dbReference type="SAM" id="Phobius"/>
    </source>
</evidence>
<comment type="caution">
    <text evidence="8">The sequence shown here is derived from an EMBL/GenBank/DDBJ whole genome shotgun (WGS) entry which is preliminary data.</text>
</comment>
<reference evidence="8" key="1">
    <citation type="journal article" date="2021" name="Open Biol.">
        <title>Shared evolutionary footprints suggest mitochondrial oxidative damage underlies multiple complex I losses in fungi.</title>
        <authorList>
            <person name="Schikora-Tamarit M.A."/>
            <person name="Marcet-Houben M."/>
            <person name="Nosek J."/>
            <person name="Gabaldon T."/>
        </authorList>
    </citation>
    <scope>NUCLEOTIDE SEQUENCE</scope>
    <source>
        <strain evidence="8">CBS2887</strain>
    </source>
</reference>
<keyword evidence="9" id="KW-1185">Reference proteome</keyword>
<sequence length="299" mass="33115">MRTDSSSSLNFPKRTYATFLQSYSTSLKQNFLTLSRDPPTISSRLTNIVGIGIILMLFCSPLSDLSTVGVTNRFGLIQQINSLYFSGMLNNLTTYPSNLSSFITDYKDGCHSSPLAWFLAYLTLEIPFEIIGCLIFAVFTGIVPGLPRTAEFFFSLTYVSWMIVNAGESLGIITNTLFDRTPGVAITLVSVVLSIANFMAGLMSLHMPKVLKGINYISPLKYAMIIVLNMAFAEDVRFKCANSTADDCLMNTGEEVLATYGLKVSDFKWCFGVLFAIAVAYRAVAYLVLWLKVRTIRRG</sequence>
<organism evidence="8 9">
    <name type="scientific">Wickerhamomyces pijperi</name>
    <name type="common">Yeast</name>
    <name type="synonym">Pichia pijperi</name>
    <dbReference type="NCBI Taxonomy" id="599730"/>
    <lineage>
        <taxon>Eukaryota</taxon>
        <taxon>Fungi</taxon>
        <taxon>Dikarya</taxon>
        <taxon>Ascomycota</taxon>
        <taxon>Saccharomycotina</taxon>
        <taxon>Saccharomycetes</taxon>
        <taxon>Phaffomycetales</taxon>
        <taxon>Wickerhamomycetaceae</taxon>
        <taxon>Wickerhamomyces</taxon>
    </lineage>
</organism>
<dbReference type="PANTHER" id="PTHR48041:SF119">
    <property type="entry name" value="ROA1P"/>
    <property type="match status" value="1"/>
</dbReference>
<feature type="transmembrane region" description="Helical" evidence="6">
    <location>
        <begin position="184"/>
        <end position="202"/>
    </location>
</feature>
<dbReference type="Pfam" id="PF01061">
    <property type="entry name" value="ABC2_membrane"/>
    <property type="match status" value="1"/>
</dbReference>
<feature type="transmembrane region" description="Helical" evidence="6">
    <location>
        <begin position="271"/>
        <end position="291"/>
    </location>
</feature>
<dbReference type="Proteomes" id="UP000774326">
    <property type="component" value="Unassembled WGS sequence"/>
</dbReference>
<evidence type="ECO:0000259" key="7">
    <source>
        <dbReference type="Pfam" id="PF01061"/>
    </source>
</evidence>
<evidence type="ECO:0000256" key="5">
    <source>
        <dbReference type="ARBA" id="ARBA00023136"/>
    </source>
</evidence>
<evidence type="ECO:0000256" key="3">
    <source>
        <dbReference type="ARBA" id="ARBA00022692"/>
    </source>
</evidence>
<dbReference type="InterPro" id="IPR013525">
    <property type="entry name" value="ABC2_TM"/>
</dbReference>
<gene>
    <name evidence="8" type="ORF">WICPIJ_008489</name>
</gene>
<keyword evidence="3 6" id="KW-0812">Transmembrane</keyword>
<dbReference type="EMBL" id="JAEUBG010004836">
    <property type="protein sequence ID" value="KAH3679827.1"/>
    <property type="molecule type" value="Genomic_DNA"/>
</dbReference>
<name>A0A9P8PY94_WICPI</name>
<dbReference type="GO" id="GO:0140359">
    <property type="term" value="F:ABC-type transporter activity"/>
    <property type="evidence" value="ECO:0007669"/>
    <property type="project" value="InterPro"/>
</dbReference>
<comment type="subcellular location">
    <subcellularLocation>
        <location evidence="1">Membrane</location>
        <topology evidence="1">Multi-pass membrane protein</topology>
    </subcellularLocation>
</comment>
<reference evidence="8" key="2">
    <citation type="submission" date="2021-01" db="EMBL/GenBank/DDBJ databases">
        <authorList>
            <person name="Schikora-Tamarit M.A."/>
        </authorList>
    </citation>
    <scope>NUCLEOTIDE SEQUENCE</scope>
    <source>
        <strain evidence="8">CBS2887</strain>
    </source>
</reference>
<feature type="transmembrane region" description="Helical" evidence="6">
    <location>
        <begin position="126"/>
        <end position="146"/>
    </location>
</feature>
<evidence type="ECO:0000313" key="9">
    <source>
        <dbReference type="Proteomes" id="UP000774326"/>
    </source>
</evidence>
<protein>
    <recommendedName>
        <fullName evidence="7">ABC-2 type transporter transmembrane domain-containing protein</fullName>
    </recommendedName>
</protein>
<feature type="transmembrane region" description="Helical" evidence="6">
    <location>
        <begin position="214"/>
        <end position="233"/>
    </location>
</feature>
<evidence type="ECO:0000256" key="1">
    <source>
        <dbReference type="ARBA" id="ARBA00004141"/>
    </source>
</evidence>
<keyword evidence="5 6" id="KW-0472">Membrane</keyword>
<proteinExistence type="predicted"/>
<evidence type="ECO:0000256" key="2">
    <source>
        <dbReference type="ARBA" id="ARBA00022448"/>
    </source>
</evidence>
<dbReference type="InterPro" id="IPR050352">
    <property type="entry name" value="ABCG_transporters"/>
</dbReference>
<accession>A0A9P8PY94</accession>
<keyword evidence="4 6" id="KW-1133">Transmembrane helix</keyword>
<keyword evidence="2" id="KW-0813">Transport</keyword>